<dbReference type="GO" id="GO:0098771">
    <property type="term" value="P:inorganic ion homeostasis"/>
    <property type="evidence" value="ECO:0007669"/>
    <property type="project" value="UniProtKB-ARBA"/>
</dbReference>
<protein>
    <recommendedName>
        <fullName evidence="7">Cation efflux protein transmembrane domain-containing protein</fullName>
    </recommendedName>
</protein>
<dbReference type="PANTHER" id="PTHR43840:SF15">
    <property type="entry name" value="MITOCHONDRIAL METAL TRANSPORTER 1-RELATED"/>
    <property type="match status" value="1"/>
</dbReference>
<dbReference type="STRING" id="2010991.A0A3M2SJC6"/>
<dbReference type="GO" id="GO:0016020">
    <property type="term" value="C:membrane"/>
    <property type="evidence" value="ECO:0007669"/>
    <property type="project" value="UniProtKB-SubCell"/>
</dbReference>
<feature type="domain" description="Cation efflux protein transmembrane" evidence="7">
    <location>
        <begin position="23"/>
        <end position="229"/>
    </location>
</feature>
<feature type="transmembrane region" description="Helical" evidence="6">
    <location>
        <begin position="188"/>
        <end position="210"/>
    </location>
</feature>
<evidence type="ECO:0000256" key="6">
    <source>
        <dbReference type="SAM" id="Phobius"/>
    </source>
</evidence>
<accession>A0A3M2SJC6</accession>
<dbReference type="EMBL" id="NKUJ01000029">
    <property type="protein sequence ID" value="RMJ17650.1"/>
    <property type="molecule type" value="Genomic_DNA"/>
</dbReference>
<dbReference type="InterPro" id="IPR058533">
    <property type="entry name" value="Cation_efflux_TM"/>
</dbReference>
<dbReference type="GO" id="GO:0030003">
    <property type="term" value="P:intracellular monoatomic cation homeostasis"/>
    <property type="evidence" value="ECO:0007669"/>
    <property type="project" value="UniProtKB-ARBA"/>
</dbReference>
<dbReference type="OrthoDB" id="435980at2759"/>
<evidence type="ECO:0000256" key="3">
    <source>
        <dbReference type="ARBA" id="ARBA00022692"/>
    </source>
</evidence>
<organism evidence="8 9">
    <name type="scientific">Fusarium kuroshium</name>
    <dbReference type="NCBI Taxonomy" id="2010991"/>
    <lineage>
        <taxon>Eukaryota</taxon>
        <taxon>Fungi</taxon>
        <taxon>Dikarya</taxon>
        <taxon>Ascomycota</taxon>
        <taxon>Pezizomycotina</taxon>
        <taxon>Sordariomycetes</taxon>
        <taxon>Hypocreomycetidae</taxon>
        <taxon>Hypocreales</taxon>
        <taxon>Nectriaceae</taxon>
        <taxon>Fusarium</taxon>
        <taxon>Fusarium solani species complex</taxon>
    </lineage>
</organism>
<dbReference type="Gene3D" id="1.20.1510.10">
    <property type="entry name" value="Cation efflux protein transmembrane domain"/>
    <property type="match status" value="1"/>
</dbReference>
<proteinExistence type="predicted"/>
<dbReference type="GO" id="GO:0008324">
    <property type="term" value="F:monoatomic cation transmembrane transporter activity"/>
    <property type="evidence" value="ECO:0007669"/>
    <property type="project" value="InterPro"/>
</dbReference>
<comment type="subcellular location">
    <subcellularLocation>
        <location evidence="1">Membrane</location>
        <topology evidence="1">Multi-pass membrane protein</topology>
    </subcellularLocation>
</comment>
<gene>
    <name evidence="8" type="ORF">CDV36_002653</name>
</gene>
<evidence type="ECO:0000313" key="8">
    <source>
        <dbReference type="EMBL" id="RMJ17650.1"/>
    </source>
</evidence>
<sequence>MTGQTPDHRRQSSTAESTVRAVQVGVIADVSLTTLKLAGGWAFRSSSLSADGWHSASDLATDLFALVVVQTNQHLRTTRKNASAARLLEEISSLVSSGALAALGLQIAWENMTSLQPQFFTASTDPGTPFDVASEHSVNPIGTNFHAVWIALITVIVKEWLYHRTLKVAKEESSTLLKSTAMHHRLDGLMSFVTIATVVLSATGIGAAWMDSLGGLCISLLLTQGALRNLGSVCGGLVK</sequence>
<evidence type="ECO:0000259" key="7">
    <source>
        <dbReference type="Pfam" id="PF01545"/>
    </source>
</evidence>
<dbReference type="Pfam" id="PF01545">
    <property type="entry name" value="Cation_efflux"/>
    <property type="match status" value="1"/>
</dbReference>
<dbReference type="Proteomes" id="UP000277212">
    <property type="component" value="Unassembled WGS sequence"/>
</dbReference>
<comment type="caution">
    <text evidence="8">The sequence shown here is derived from an EMBL/GenBank/DDBJ whole genome shotgun (WGS) entry which is preliminary data.</text>
</comment>
<evidence type="ECO:0000256" key="4">
    <source>
        <dbReference type="ARBA" id="ARBA00022989"/>
    </source>
</evidence>
<evidence type="ECO:0000256" key="1">
    <source>
        <dbReference type="ARBA" id="ARBA00004141"/>
    </source>
</evidence>
<keyword evidence="2" id="KW-0813">Transport</keyword>
<dbReference type="PANTHER" id="PTHR43840">
    <property type="entry name" value="MITOCHONDRIAL METAL TRANSPORTER 1-RELATED"/>
    <property type="match status" value="1"/>
</dbReference>
<keyword evidence="5 6" id="KW-0472">Membrane</keyword>
<dbReference type="AlphaFoldDB" id="A0A3M2SJC6"/>
<keyword evidence="4 6" id="KW-1133">Transmembrane helix</keyword>
<reference evidence="8 9" key="1">
    <citation type="submission" date="2017-06" db="EMBL/GenBank/DDBJ databases">
        <title>Comparative genomic analysis of Ambrosia Fusariam Clade fungi.</title>
        <authorList>
            <person name="Stajich J.E."/>
            <person name="Carrillo J."/>
            <person name="Kijimoto T."/>
            <person name="Eskalen A."/>
            <person name="O'Donnell K."/>
            <person name="Kasson M."/>
        </authorList>
    </citation>
    <scope>NUCLEOTIDE SEQUENCE [LARGE SCALE GENOMIC DNA]</scope>
    <source>
        <strain evidence="8">UCR3666</strain>
    </source>
</reference>
<name>A0A3M2SJC6_9HYPO</name>
<dbReference type="InterPro" id="IPR027469">
    <property type="entry name" value="Cation_efflux_TMD_sf"/>
</dbReference>
<dbReference type="SUPFAM" id="SSF161111">
    <property type="entry name" value="Cation efflux protein transmembrane domain-like"/>
    <property type="match status" value="1"/>
</dbReference>
<evidence type="ECO:0000256" key="2">
    <source>
        <dbReference type="ARBA" id="ARBA00022448"/>
    </source>
</evidence>
<keyword evidence="9" id="KW-1185">Reference proteome</keyword>
<evidence type="ECO:0000256" key="5">
    <source>
        <dbReference type="ARBA" id="ARBA00023136"/>
    </source>
</evidence>
<evidence type="ECO:0000313" key="9">
    <source>
        <dbReference type="Proteomes" id="UP000277212"/>
    </source>
</evidence>
<dbReference type="InterPro" id="IPR050291">
    <property type="entry name" value="CDF_Transporter"/>
</dbReference>
<keyword evidence="3 6" id="KW-0812">Transmembrane</keyword>